<reference evidence="1" key="2">
    <citation type="submission" date="2020-05" db="UniProtKB">
        <authorList>
            <consortium name="EnsemblMetazoa"/>
        </authorList>
    </citation>
    <scope>IDENTIFICATION</scope>
    <source>
        <strain evidence="1">LVP_AGWG</strain>
    </source>
</reference>
<dbReference type="Proteomes" id="UP000008820">
    <property type="component" value="Chromosome 1"/>
</dbReference>
<accession>A0A1S4G574</accession>
<dbReference type="EnsemblMetazoa" id="AAEL017149-RA">
    <property type="protein sequence ID" value="AAEL017149-PA"/>
    <property type="gene ID" value="AAEL017149"/>
</dbReference>
<dbReference type="InParanoid" id="A0A1S4G574"/>
<keyword evidence="2" id="KW-1185">Reference proteome</keyword>
<name>A0A1S4G574_AEDAE</name>
<proteinExistence type="predicted"/>
<gene>
    <name evidence="1" type="primary">23687569</name>
</gene>
<reference evidence="1 2" key="1">
    <citation type="submission" date="2017-06" db="EMBL/GenBank/DDBJ databases">
        <title>Aedes aegypti genome working group (AGWG) sequencing and assembly.</title>
        <authorList>
            <consortium name="Aedes aegypti Genome Working Group (AGWG)"/>
            <person name="Matthews B.J."/>
        </authorList>
    </citation>
    <scope>NUCLEOTIDE SEQUENCE [LARGE SCALE GENOMIC DNA]</scope>
    <source>
        <strain evidence="1 2">LVP_AGWG</strain>
    </source>
</reference>
<organism evidence="1 2">
    <name type="scientific">Aedes aegypti</name>
    <name type="common">Yellowfever mosquito</name>
    <name type="synonym">Culex aegypti</name>
    <dbReference type="NCBI Taxonomy" id="7159"/>
    <lineage>
        <taxon>Eukaryota</taxon>
        <taxon>Metazoa</taxon>
        <taxon>Ecdysozoa</taxon>
        <taxon>Arthropoda</taxon>
        <taxon>Hexapoda</taxon>
        <taxon>Insecta</taxon>
        <taxon>Pterygota</taxon>
        <taxon>Neoptera</taxon>
        <taxon>Endopterygota</taxon>
        <taxon>Diptera</taxon>
        <taxon>Nematocera</taxon>
        <taxon>Culicoidea</taxon>
        <taxon>Culicidae</taxon>
        <taxon>Culicinae</taxon>
        <taxon>Aedini</taxon>
        <taxon>Aedes</taxon>
        <taxon>Stegomyia</taxon>
    </lineage>
</organism>
<sequence>MDRLKTIYQCIRFVWCKLKTRLWNNEPESNCFRLVDVFLMIGGILCTTKTKSHKILWISYRVYTYLIYTIQIIHAVEKSLSENNVVATCWCVMAVVMVFIAFLNENIIQKSAPMIDSVRQFICRRSDTSSDYQYDLAARKNFVRTSQIVSLGVLLLIIMDEMFIPLILIFHEDRIFGIPHILSFSNLMIRETVHLSYLIMVLPIWLSKMFIPIVLSTLLITGIRSELEIFTKEFEEFCTSARKHAHNHRENIFWSELTAEVNIRLAKHASYLEIQHQLGSLLSKLFLVTYYGDVISIGTMIFVLLKEGFSPSSPVLLLSIVSFLTQCYWWCTLAEYFQKNNDAVQQHLTDLMVAIPYRGQHKSYYCQLRTSLMILKTCTTGSTSMKMAGEQIINIQIVTRLLNISYSAVTFLIDMDD</sequence>
<dbReference type="AlphaFoldDB" id="A0A1S4G574"/>
<evidence type="ECO:0000313" key="1">
    <source>
        <dbReference type="EnsemblMetazoa" id="AAEL017149-PA"/>
    </source>
</evidence>
<evidence type="ECO:0000313" key="2">
    <source>
        <dbReference type="Proteomes" id="UP000008820"/>
    </source>
</evidence>
<protein>
    <submittedName>
        <fullName evidence="1">Uncharacterized protein</fullName>
    </submittedName>
</protein>
<dbReference type="VEuPathDB" id="VectorBase:AAEL017149"/>